<dbReference type="PANTHER" id="PTHR10656">
    <property type="entry name" value="CELL FATE DETERMINING PROTEIN MAB21-RELATED"/>
    <property type="match status" value="1"/>
</dbReference>
<evidence type="ECO:0000256" key="2">
    <source>
        <dbReference type="ARBA" id="ARBA00008307"/>
    </source>
</evidence>
<dbReference type="InterPro" id="IPR019734">
    <property type="entry name" value="TPR_rpt"/>
</dbReference>
<evidence type="ECO:0000256" key="1">
    <source>
        <dbReference type="ARBA" id="ARBA00001946"/>
    </source>
</evidence>
<keyword evidence="4" id="KW-0802">TPR repeat</keyword>
<sequence>EKQECTVKQLQRWFLCRRAKTTGKKTQLVQSFVMSNVATGTDNIIERASLKLSFIIKYLLPDIRGEILALCHSREPQPDGSSGHMLQSGSLAEGLFLPNMMKRQDTGRSFPVTFNFDVDYARCVEMERGARLETWRQNGDLKPGFCRILKPTSSDGDGGLYYSSARAKEKMLENLSSSLDHSFFLLDTPKDRAAAFLVSREFSLNLDVILAVCAEWPEEAGEWRERSRPAKWPSSELIEDIMKSGIHLVPKPHALSQDKDVEWRMSFALAEIKLGRSLREEQRLCYLAVKALHHMELKEPKGLTSYHLKTILFWTCENTHSSLWTMDTLGRGFLTLLDEEISCLREGRISNYFVPEYNLIELVKKENLGVWLAKLEAIRKDPIPFLIRFHDLYRRMSSLSPPNNEDNAIKDRNRYATGIRLVAKQDSIDGEKSVFLQGLYHLGFCYAAEGKFLDMAHLAAHFKSLENELTMVEAPFEGHPARVKLLIRFMEALVYYYTNNDEQTPTHRMMMMVTTNLARLQHEASKVAESESERELSLAKAYEGFSKILTSVHHDASSALLFANFLYDQRRLDEAIVVLKKTRTTPCWCSFIVFNEYTSHTPDDFLKEEFQARMEVEYWVPTFTLYLLFSCYVDNGQIGMARELLPELFDERERSLEALSYGDSCVLLGYCYLRIGEREEALSLFKEAVDEYASDAGKYWYKKTLQEDGTQMPERP</sequence>
<feature type="repeat" description="TPR" evidence="4">
    <location>
        <begin position="662"/>
        <end position="695"/>
    </location>
</feature>
<evidence type="ECO:0000313" key="7">
    <source>
        <dbReference type="EMBL" id="CAH3151059.1"/>
    </source>
</evidence>
<gene>
    <name evidence="7" type="ORF">PLOB_00048401</name>
</gene>
<protein>
    <submittedName>
        <fullName evidence="7">Uncharacterized protein</fullName>
    </submittedName>
</protein>
<evidence type="ECO:0000256" key="4">
    <source>
        <dbReference type="PROSITE-ProRule" id="PRU00339"/>
    </source>
</evidence>
<name>A0ABN8PY01_9CNID</name>
<organism evidence="7 8">
    <name type="scientific">Porites lobata</name>
    <dbReference type="NCBI Taxonomy" id="104759"/>
    <lineage>
        <taxon>Eukaryota</taxon>
        <taxon>Metazoa</taxon>
        <taxon>Cnidaria</taxon>
        <taxon>Anthozoa</taxon>
        <taxon>Hexacorallia</taxon>
        <taxon>Scleractinia</taxon>
        <taxon>Fungiina</taxon>
        <taxon>Poritidae</taxon>
        <taxon>Porites</taxon>
    </lineage>
</organism>
<feature type="non-terminal residue" evidence="7">
    <location>
        <position position="1"/>
    </location>
</feature>
<dbReference type="InterPro" id="IPR011990">
    <property type="entry name" value="TPR-like_helical_dom_sf"/>
</dbReference>
<feature type="domain" description="Mab-21-like HhH/H2TH-like" evidence="6">
    <location>
        <begin position="283"/>
        <end position="373"/>
    </location>
</feature>
<dbReference type="Pfam" id="PF20266">
    <property type="entry name" value="Mab-21_C"/>
    <property type="match status" value="1"/>
</dbReference>
<dbReference type="Pfam" id="PF03281">
    <property type="entry name" value="Mab-21"/>
    <property type="match status" value="1"/>
</dbReference>
<proteinExistence type="inferred from homology"/>
<comment type="cofactor">
    <cofactor evidence="1">
        <name>Mg(2+)</name>
        <dbReference type="ChEBI" id="CHEBI:18420"/>
    </cofactor>
</comment>
<keyword evidence="3" id="KW-0547">Nucleotide-binding</keyword>
<comment type="caution">
    <text evidence="7">The sequence shown here is derived from an EMBL/GenBank/DDBJ whole genome shotgun (WGS) entry which is preliminary data.</text>
</comment>
<dbReference type="InterPro" id="IPR046906">
    <property type="entry name" value="Mab-21_HhH/H2TH-like"/>
</dbReference>
<dbReference type="SUPFAM" id="SSF48452">
    <property type="entry name" value="TPR-like"/>
    <property type="match status" value="1"/>
</dbReference>
<reference evidence="7 8" key="1">
    <citation type="submission" date="2022-05" db="EMBL/GenBank/DDBJ databases">
        <authorList>
            <consortium name="Genoscope - CEA"/>
            <person name="William W."/>
        </authorList>
    </citation>
    <scope>NUCLEOTIDE SEQUENCE [LARGE SCALE GENOMIC DNA]</scope>
</reference>
<feature type="domain" description="Mab-21-like nucleotidyltransferase" evidence="5">
    <location>
        <begin position="201"/>
        <end position="272"/>
    </location>
</feature>
<dbReference type="EMBL" id="CALNXK010000090">
    <property type="protein sequence ID" value="CAH3151059.1"/>
    <property type="molecule type" value="Genomic_DNA"/>
</dbReference>
<dbReference type="PROSITE" id="PS50005">
    <property type="entry name" value="TPR"/>
    <property type="match status" value="1"/>
</dbReference>
<comment type="similarity">
    <text evidence="2">Belongs to the mab-21 family.</text>
</comment>
<evidence type="ECO:0000256" key="3">
    <source>
        <dbReference type="ARBA" id="ARBA00022840"/>
    </source>
</evidence>
<dbReference type="Gene3D" id="1.10.1410.40">
    <property type="match status" value="1"/>
</dbReference>
<keyword evidence="8" id="KW-1185">Reference proteome</keyword>
<evidence type="ECO:0000259" key="6">
    <source>
        <dbReference type="Pfam" id="PF20266"/>
    </source>
</evidence>
<evidence type="ECO:0000259" key="5">
    <source>
        <dbReference type="Pfam" id="PF03281"/>
    </source>
</evidence>
<dbReference type="SMART" id="SM01265">
    <property type="entry name" value="Mab-21"/>
    <property type="match status" value="1"/>
</dbReference>
<dbReference type="Gene3D" id="1.25.40.10">
    <property type="entry name" value="Tetratricopeptide repeat domain"/>
    <property type="match status" value="1"/>
</dbReference>
<keyword evidence="3" id="KW-0067">ATP-binding</keyword>
<evidence type="ECO:0000313" key="8">
    <source>
        <dbReference type="Proteomes" id="UP001159405"/>
    </source>
</evidence>
<dbReference type="Proteomes" id="UP001159405">
    <property type="component" value="Unassembled WGS sequence"/>
</dbReference>
<accession>A0ABN8PY01</accession>
<dbReference type="InterPro" id="IPR046903">
    <property type="entry name" value="Mab-21-like_nuc_Trfase"/>
</dbReference>
<dbReference type="InterPro" id="IPR024810">
    <property type="entry name" value="MAB21L/cGLR"/>
</dbReference>
<dbReference type="PANTHER" id="PTHR10656:SF69">
    <property type="entry name" value="MAB-21-LIKE HHH_H2TH-LIKE DOMAIN-CONTAINING PROTEIN"/>
    <property type="match status" value="1"/>
</dbReference>